<keyword evidence="1" id="KW-0378">Hydrolase</keyword>
<dbReference type="GO" id="GO:0016787">
    <property type="term" value="F:hydrolase activity"/>
    <property type="evidence" value="ECO:0007669"/>
    <property type="project" value="UniProtKB-KW"/>
</dbReference>
<dbReference type="PANTHER" id="PTHR48098">
    <property type="entry name" value="ENTEROCHELIN ESTERASE-RELATED"/>
    <property type="match status" value="1"/>
</dbReference>
<evidence type="ECO:0000313" key="1">
    <source>
        <dbReference type="EMBL" id="MEC0239386.1"/>
    </source>
</evidence>
<dbReference type="RefSeq" id="WP_326086478.1">
    <property type="nucleotide sequence ID" value="NZ_JARLKZ010000004.1"/>
</dbReference>
<sequence length="518" mass="58347">MIRFQQLTVGDRKLILYLPPSYEKSDRRFPVAYVQDGGDLFTDCANYLEHLYASGQLEEIILVGIVSDERNAEYTPWPAAALVESYPPFSGGGRAYADEVADVLKPYIDSHYRTKRQAEATAIIGGSFGGLIAFFAGCWRPETFGRIGLVSASFWYEGVMDFIREHEGMEDQQRVYMSVGSNEGIYKENRQRFMVENTKEAHRLWTEKGMPASRLKLTIDQEGTHDPLFMVKQFPESLKWLFGKETNDPKPALARSEAAHIPGTLTWSMNSGLTGREYRIFIAEPMGPPPEGGFPVLYTLDANASFGSLAEAIRLQSRGPHGIQPAVIVGIGYDSSDPIVTKERFYDYTVYADEHELPARPDGSAWPHTGGVEAFLDFVEYELKPAVEEAYPVDRSRQSLFGHSLGGFLTLYTLFTRPSAYRRYFTASPSVWWKNHMLLKLWENTKEDLELEKTDIELHLSVGEFEKPHMISDAKELYQTLAASGRGPQSISMLEVQGEGHVSILPSLFSPMLRRVTS</sequence>
<dbReference type="InterPro" id="IPR050583">
    <property type="entry name" value="Mycobacterial_A85_antigen"/>
</dbReference>
<dbReference type="EMBL" id="JARLKZ010000004">
    <property type="protein sequence ID" value="MEC0239386.1"/>
    <property type="molecule type" value="Genomic_DNA"/>
</dbReference>
<organism evidence="1 2">
    <name type="scientific">Paenibacillus dokdonensis</name>
    <dbReference type="NCBI Taxonomy" id="2567944"/>
    <lineage>
        <taxon>Bacteria</taxon>
        <taxon>Bacillati</taxon>
        <taxon>Bacillota</taxon>
        <taxon>Bacilli</taxon>
        <taxon>Bacillales</taxon>
        <taxon>Paenibacillaceae</taxon>
        <taxon>Paenibacillus</taxon>
    </lineage>
</organism>
<evidence type="ECO:0000313" key="2">
    <source>
        <dbReference type="Proteomes" id="UP001344632"/>
    </source>
</evidence>
<dbReference type="SUPFAM" id="SSF53474">
    <property type="entry name" value="alpha/beta-Hydrolases"/>
    <property type="match status" value="2"/>
</dbReference>
<dbReference type="InterPro" id="IPR029058">
    <property type="entry name" value="AB_hydrolase_fold"/>
</dbReference>
<dbReference type="PANTHER" id="PTHR48098:SF3">
    <property type="entry name" value="IRON(III) ENTEROBACTIN ESTERASE"/>
    <property type="match status" value="1"/>
</dbReference>
<dbReference type="Proteomes" id="UP001344632">
    <property type="component" value="Unassembled WGS sequence"/>
</dbReference>
<dbReference type="InterPro" id="IPR000801">
    <property type="entry name" value="Esterase-like"/>
</dbReference>
<protein>
    <submittedName>
        <fullName evidence="1">Alpha/beta hydrolase-fold protein</fullName>
    </submittedName>
</protein>
<comment type="caution">
    <text evidence="1">The sequence shown here is derived from an EMBL/GenBank/DDBJ whole genome shotgun (WGS) entry which is preliminary data.</text>
</comment>
<proteinExistence type="predicted"/>
<reference evidence="1 2" key="1">
    <citation type="submission" date="2023-03" db="EMBL/GenBank/DDBJ databases">
        <title>Bacillus Genome Sequencing.</title>
        <authorList>
            <person name="Dunlap C."/>
        </authorList>
    </citation>
    <scope>NUCLEOTIDE SEQUENCE [LARGE SCALE GENOMIC DNA]</scope>
    <source>
        <strain evidence="1 2">BD-525</strain>
    </source>
</reference>
<accession>A0ABU6GHZ5</accession>
<keyword evidence="2" id="KW-1185">Reference proteome</keyword>
<dbReference type="Gene3D" id="3.40.50.1820">
    <property type="entry name" value="alpha/beta hydrolase"/>
    <property type="match status" value="2"/>
</dbReference>
<dbReference type="Pfam" id="PF00756">
    <property type="entry name" value="Esterase"/>
    <property type="match status" value="2"/>
</dbReference>
<gene>
    <name evidence="1" type="ORF">P4H66_05895</name>
</gene>
<name>A0ABU6GHZ5_9BACL</name>